<evidence type="ECO:0000313" key="1">
    <source>
        <dbReference type="EMBL" id="THV43027.1"/>
    </source>
</evidence>
<dbReference type="AlphaFoldDB" id="A0A4S8QEH6"/>
<gene>
    <name evidence="1" type="ORF">FAB82_03470</name>
</gene>
<dbReference type="Proteomes" id="UP000308760">
    <property type="component" value="Unassembled WGS sequence"/>
</dbReference>
<reference evidence="2" key="1">
    <citation type="submission" date="2019-04" db="EMBL/GenBank/DDBJ databases">
        <title>Nocardioides xinjiangensis sp. nov.</title>
        <authorList>
            <person name="Liu S."/>
        </authorList>
    </citation>
    <scope>NUCLEOTIDE SEQUENCE [LARGE SCALE GENOMIC DNA]</scope>
    <source>
        <strain evidence="2">18</strain>
    </source>
</reference>
<organism evidence="1 2">
    <name type="scientific">Glycomyces buryatensis</name>
    <dbReference type="NCBI Taxonomy" id="2570927"/>
    <lineage>
        <taxon>Bacteria</taxon>
        <taxon>Bacillati</taxon>
        <taxon>Actinomycetota</taxon>
        <taxon>Actinomycetes</taxon>
        <taxon>Glycomycetales</taxon>
        <taxon>Glycomycetaceae</taxon>
        <taxon>Glycomyces</taxon>
    </lineage>
</organism>
<accession>A0A4S8QEH6</accession>
<keyword evidence="2" id="KW-1185">Reference proteome</keyword>
<dbReference type="RefSeq" id="WP_136533158.1">
    <property type="nucleotide sequence ID" value="NZ_STGY01000009.1"/>
</dbReference>
<name>A0A4S8QEH6_9ACTN</name>
<protein>
    <submittedName>
        <fullName evidence="1">Uncharacterized protein</fullName>
    </submittedName>
</protein>
<sequence length="163" mass="17731">MAPQSQNSQPSGPFTLLGEGQQGRAVKIVLPAGVATLAGFAGPQPAPQVSTRPRNVVERLVQHGIIPVGEPFWFAYLNVITGSPIHPWALANPNRCRATFVNDPVNCLEWEVDHQRYSATGLALDLKEEATGKRPRSLAGPQFWVNRAGQNLVEIAKQHGVWP</sequence>
<reference evidence="1 2" key="2">
    <citation type="submission" date="2019-05" db="EMBL/GenBank/DDBJ databases">
        <title>Glycomyces buryatensis sp. nov.</title>
        <authorList>
            <person name="Nikitina E."/>
        </authorList>
    </citation>
    <scope>NUCLEOTIDE SEQUENCE [LARGE SCALE GENOMIC DNA]</scope>
    <source>
        <strain evidence="1 2">18</strain>
    </source>
</reference>
<dbReference type="EMBL" id="STGY01000009">
    <property type="protein sequence ID" value="THV43027.1"/>
    <property type="molecule type" value="Genomic_DNA"/>
</dbReference>
<proteinExistence type="predicted"/>
<comment type="caution">
    <text evidence="1">The sequence shown here is derived from an EMBL/GenBank/DDBJ whole genome shotgun (WGS) entry which is preliminary data.</text>
</comment>
<dbReference type="OrthoDB" id="570199at2"/>
<evidence type="ECO:0000313" key="2">
    <source>
        <dbReference type="Proteomes" id="UP000308760"/>
    </source>
</evidence>